<evidence type="ECO:0000259" key="1">
    <source>
        <dbReference type="Pfam" id="PF01494"/>
    </source>
</evidence>
<dbReference type="EMBL" id="RHHQ01000005">
    <property type="protein sequence ID" value="RNB91521.1"/>
    <property type="molecule type" value="Genomic_DNA"/>
</dbReference>
<dbReference type="Pfam" id="PF01494">
    <property type="entry name" value="FAD_binding_3"/>
    <property type="match status" value="1"/>
</dbReference>
<keyword evidence="3" id="KW-1185">Reference proteome</keyword>
<dbReference type="Gene3D" id="3.50.50.60">
    <property type="entry name" value="FAD/NAD(P)-binding domain"/>
    <property type="match status" value="1"/>
</dbReference>
<dbReference type="RefSeq" id="WP_122916911.1">
    <property type="nucleotide sequence ID" value="NZ_RHHQ01000005.1"/>
</dbReference>
<proteinExistence type="predicted"/>
<organism evidence="2 3">
    <name type="scientific">Brevibacillus fluminis</name>
    <dbReference type="NCBI Taxonomy" id="511487"/>
    <lineage>
        <taxon>Bacteria</taxon>
        <taxon>Bacillati</taxon>
        <taxon>Bacillota</taxon>
        <taxon>Bacilli</taxon>
        <taxon>Bacillales</taxon>
        <taxon>Paenibacillaceae</taxon>
        <taxon>Brevibacillus</taxon>
    </lineage>
</organism>
<feature type="domain" description="FAD-binding" evidence="1">
    <location>
        <begin position="9"/>
        <end position="341"/>
    </location>
</feature>
<comment type="caution">
    <text evidence="2">The sequence shown here is derived from an EMBL/GenBank/DDBJ whole genome shotgun (WGS) entry which is preliminary data.</text>
</comment>
<evidence type="ECO:0000313" key="2">
    <source>
        <dbReference type="EMBL" id="RNB91521.1"/>
    </source>
</evidence>
<dbReference type="SUPFAM" id="SSF51905">
    <property type="entry name" value="FAD/NAD(P)-binding domain"/>
    <property type="match status" value="1"/>
</dbReference>
<dbReference type="OrthoDB" id="9790035at2"/>
<dbReference type="Proteomes" id="UP000271031">
    <property type="component" value="Unassembled WGS sequence"/>
</dbReference>
<accession>A0A3M8DVZ6</accession>
<reference evidence="2 3" key="1">
    <citation type="submission" date="2018-10" db="EMBL/GenBank/DDBJ databases">
        <title>Phylogenomics of Brevibacillus.</title>
        <authorList>
            <person name="Dunlap C."/>
        </authorList>
    </citation>
    <scope>NUCLEOTIDE SEQUENCE [LARGE SCALE GENOMIC DNA]</scope>
    <source>
        <strain evidence="2 3">JCM 15716</strain>
    </source>
</reference>
<dbReference type="PANTHER" id="PTHR43422:SF3">
    <property type="entry name" value="THIAMINE THIAZOLE SYNTHASE"/>
    <property type="match status" value="1"/>
</dbReference>
<dbReference type="InterPro" id="IPR036188">
    <property type="entry name" value="FAD/NAD-bd_sf"/>
</dbReference>
<gene>
    <name evidence="2" type="ORF">EDM56_04900</name>
</gene>
<dbReference type="PANTHER" id="PTHR43422">
    <property type="entry name" value="THIAMINE THIAZOLE SYNTHASE"/>
    <property type="match status" value="1"/>
</dbReference>
<name>A0A3M8DVZ6_9BACL</name>
<dbReference type="InterPro" id="IPR002938">
    <property type="entry name" value="FAD-bd"/>
</dbReference>
<dbReference type="GO" id="GO:0071949">
    <property type="term" value="F:FAD binding"/>
    <property type="evidence" value="ECO:0007669"/>
    <property type="project" value="InterPro"/>
</dbReference>
<evidence type="ECO:0000313" key="3">
    <source>
        <dbReference type="Proteomes" id="UP000271031"/>
    </source>
</evidence>
<dbReference type="AlphaFoldDB" id="A0A3M8DVZ6"/>
<protein>
    <submittedName>
        <fullName evidence="2">FAD dependent oxidoreductase</fullName>
    </submittedName>
</protein>
<sequence length="494" mass="55764">MNDLQKKEKAIVIGGSIAGLLAARVLADHYADVLIVEKDDLPETPATRLGTPHAYHPHRFTFRGKEITERLFPGYEKDLVAMGAPSSWNKDMHHMNQYGSMVGKYPRDDIKFSRELLEWVIRKRVKSIPHVHVLTKHDVIGLATSTDKSEVIGIFTRERGLHDEKLLSADLVIDASGRSSKLAAWLEQMGYAVPQPDMLQANIGYSTRRYRVPARSAHLEETWDVINIAGQPTNGTFTGVFSFLENHVAEMLLYRPGGQYPPTDAEQFEQTVAALPSQLIADMLQQLEPLSPPKGFRMPHSYRQRYEQMERWPSGLLVLGDAYCTFDPIFGQGMTVAALQAELLELSLRDDRDEHTPQFERTALRRMQEAIAPAWWLNCATDLQWEGVEYAGSEPLKGIAFGKRYMDLFLKHATTEQSWALYGLYWAVNSLSVPPRALFAPDMVKTVLSASEEGQHLLAQLIQEHSKPLEDILADILPVFSEAPYQQSQHYVAP</sequence>